<organism evidence="7 8">
    <name type="scientific">Pseudidiomarina indica</name>
    <dbReference type="NCBI Taxonomy" id="1159017"/>
    <lineage>
        <taxon>Bacteria</taxon>
        <taxon>Pseudomonadati</taxon>
        <taxon>Pseudomonadota</taxon>
        <taxon>Gammaproteobacteria</taxon>
        <taxon>Alteromonadales</taxon>
        <taxon>Idiomarinaceae</taxon>
        <taxon>Pseudidiomarina</taxon>
    </lineage>
</organism>
<evidence type="ECO:0000313" key="7">
    <source>
        <dbReference type="EMBL" id="SDB53846.1"/>
    </source>
</evidence>
<keyword evidence="3 5" id="KW-0949">S-adenosyl-L-methionine</keyword>
<evidence type="ECO:0000256" key="2">
    <source>
        <dbReference type="ARBA" id="ARBA00022679"/>
    </source>
</evidence>
<dbReference type="InterPro" id="IPR029063">
    <property type="entry name" value="SAM-dependent_MTases_sf"/>
</dbReference>
<dbReference type="PROSITE" id="PS01131">
    <property type="entry name" value="RRNA_A_DIMETH"/>
    <property type="match status" value="1"/>
</dbReference>
<dbReference type="SUPFAM" id="SSF53335">
    <property type="entry name" value="S-adenosyl-L-methionine-dependent methyltransferases"/>
    <property type="match status" value="1"/>
</dbReference>
<dbReference type="AlphaFoldDB" id="A0A1G6E8U8"/>
<feature type="binding site" evidence="5">
    <location>
        <position position="48"/>
    </location>
    <ligand>
        <name>S-adenosyl-L-methionine</name>
        <dbReference type="ChEBI" id="CHEBI:59789"/>
    </ligand>
</feature>
<evidence type="ECO:0000256" key="5">
    <source>
        <dbReference type="PROSITE-ProRule" id="PRU01026"/>
    </source>
</evidence>
<feature type="binding site" evidence="5">
    <location>
        <position position="69"/>
    </location>
    <ligand>
        <name>S-adenosyl-L-methionine</name>
        <dbReference type="ChEBI" id="CHEBI:59789"/>
    </ligand>
</feature>
<feature type="binding site" evidence="5">
    <location>
        <position position="109"/>
    </location>
    <ligand>
        <name>S-adenosyl-L-methionine</name>
        <dbReference type="ChEBI" id="CHEBI:59789"/>
    </ligand>
</feature>
<accession>A0A1G6E8U8</accession>
<dbReference type="PROSITE" id="PS51689">
    <property type="entry name" value="SAM_RNA_A_N6_MT"/>
    <property type="match status" value="1"/>
</dbReference>
<keyword evidence="1 5" id="KW-0489">Methyltransferase</keyword>
<dbReference type="InterPro" id="IPR020598">
    <property type="entry name" value="rRNA_Ade_methylase_Trfase_N"/>
</dbReference>
<dbReference type="GO" id="GO:0000179">
    <property type="term" value="F:rRNA (adenine-N6,N6-)-dimethyltransferase activity"/>
    <property type="evidence" value="ECO:0007669"/>
    <property type="project" value="UniProtKB-UniRule"/>
</dbReference>
<keyword evidence="8" id="KW-1185">Reference proteome</keyword>
<dbReference type="NCBIfam" id="NF000077">
    <property type="entry name" value="Erm42"/>
    <property type="match status" value="1"/>
</dbReference>
<protein>
    <submittedName>
        <fullName evidence="7">23S rRNA (Adenine-N6)-dimethyltransferase</fullName>
    </submittedName>
</protein>
<reference evidence="8" key="1">
    <citation type="submission" date="2016-10" db="EMBL/GenBank/DDBJ databases">
        <authorList>
            <person name="Varghese N."/>
            <person name="Submissions S."/>
        </authorList>
    </citation>
    <scope>NUCLEOTIDE SEQUENCE [LARGE SCALE GENOMIC DNA]</scope>
    <source>
        <strain evidence="8">CGMCC 1.10824</strain>
    </source>
</reference>
<dbReference type="SMART" id="SM00650">
    <property type="entry name" value="rADc"/>
    <property type="match status" value="1"/>
</dbReference>
<sequence length="303" mass="35658">MDMNKNTKIKNKNFNIKDSQNFLHNTKLVEDLLFKSNITKEDFVVEIGPGKGIITKALSKICKAVTAIEFDSVLADKLSHEFKSSNVSIIEADFLKYNLPDHNYKVFSNIPFNITASILNKLLDSENPPLDTFLIMQYEPFLKYAGAPSYKESYKSLLYKPFFKTNILHRFSKFDFKPAPNANIILGQFSYKDFTDINLEDRHAWKDFLAFVFLEKGVTFKEKTKRIFSYKQQKIILKESRINDDSNISNWSYEFWLKMFKLYNSNMVSKDKKVLVNNSYKRMLEHESSLEKIHRNRKQNNRK</sequence>
<evidence type="ECO:0000259" key="6">
    <source>
        <dbReference type="SMART" id="SM00650"/>
    </source>
</evidence>
<evidence type="ECO:0000256" key="3">
    <source>
        <dbReference type="ARBA" id="ARBA00022691"/>
    </source>
</evidence>
<comment type="similarity">
    <text evidence="5">Belongs to the class I-like SAM-binding methyltransferase superfamily. rRNA adenine N(6)-methyltransferase family.</text>
</comment>
<evidence type="ECO:0000256" key="4">
    <source>
        <dbReference type="ARBA" id="ARBA00022884"/>
    </source>
</evidence>
<dbReference type="Gene3D" id="3.40.50.150">
    <property type="entry name" value="Vaccinia Virus protein VP39"/>
    <property type="match status" value="1"/>
</dbReference>
<gene>
    <name evidence="7" type="ORF">SAMN02927930_02117</name>
</gene>
<keyword evidence="4 5" id="KW-0694">RNA-binding</keyword>
<dbReference type="GO" id="GO:0003723">
    <property type="term" value="F:RNA binding"/>
    <property type="evidence" value="ECO:0007669"/>
    <property type="project" value="UniProtKB-UniRule"/>
</dbReference>
<dbReference type="NCBIfam" id="NF000499">
    <property type="entry name" value="Erm23S_rRNA_broad"/>
    <property type="match status" value="1"/>
</dbReference>
<dbReference type="InterPro" id="IPR001737">
    <property type="entry name" value="KsgA/Erm"/>
</dbReference>
<dbReference type="Pfam" id="PF00398">
    <property type="entry name" value="RrnaAD"/>
    <property type="match status" value="1"/>
</dbReference>
<dbReference type="Gene3D" id="1.10.8.100">
    <property type="entry name" value="Ribosomal RNA adenine dimethylase-like, domain 2"/>
    <property type="match status" value="1"/>
</dbReference>
<dbReference type="InterPro" id="IPR020596">
    <property type="entry name" value="rRNA_Ade_Mease_Trfase_CS"/>
</dbReference>
<feature type="domain" description="Ribosomal RNA adenine methylase transferase N-terminal" evidence="6">
    <location>
        <begin position="28"/>
        <end position="193"/>
    </location>
</feature>
<feature type="binding site" evidence="5">
    <location>
        <position position="23"/>
    </location>
    <ligand>
        <name>S-adenosyl-L-methionine</name>
        <dbReference type="ChEBI" id="CHEBI:59789"/>
    </ligand>
</feature>
<name>A0A1G6E8U8_9GAMM</name>
<feature type="binding site" evidence="5">
    <location>
        <position position="21"/>
    </location>
    <ligand>
        <name>S-adenosyl-L-methionine</name>
        <dbReference type="ChEBI" id="CHEBI:59789"/>
    </ligand>
</feature>
<feature type="binding site" evidence="5">
    <location>
        <position position="93"/>
    </location>
    <ligand>
        <name>S-adenosyl-L-methionine</name>
        <dbReference type="ChEBI" id="CHEBI:59789"/>
    </ligand>
</feature>
<dbReference type="EMBL" id="FMXN01000021">
    <property type="protein sequence ID" value="SDB53846.1"/>
    <property type="molecule type" value="Genomic_DNA"/>
</dbReference>
<proteinExistence type="inferred from homology"/>
<dbReference type="STRING" id="1159017.SAMN02927930_02117"/>
<evidence type="ECO:0000313" key="8">
    <source>
        <dbReference type="Proteomes" id="UP000199626"/>
    </source>
</evidence>
<dbReference type="CDD" id="cd02440">
    <property type="entry name" value="AdoMet_MTases"/>
    <property type="match status" value="1"/>
</dbReference>
<dbReference type="Proteomes" id="UP000199626">
    <property type="component" value="Unassembled WGS sequence"/>
</dbReference>
<dbReference type="PANTHER" id="PTHR11727:SF7">
    <property type="entry name" value="DIMETHYLADENOSINE TRANSFERASE-RELATED"/>
    <property type="match status" value="1"/>
</dbReference>
<keyword evidence="2 5" id="KW-0808">Transferase</keyword>
<dbReference type="PANTHER" id="PTHR11727">
    <property type="entry name" value="DIMETHYLADENOSINE TRANSFERASE"/>
    <property type="match status" value="1"/>
</dbReference>
<dbReference type="InterPro" id="IPR023165">
    <property type="entry name" value="rRNA_Ade_diMease-like_C"/>
</dbReference>
<evidence type="ECO:0000256" key="1">
    <source>
        <dbReference type="ARBA" id="ARBA00022603"/>
    </source>
</evidence>